<feature type="compositionally biased region" description="Acidic residues" evidence="8">
    <location>
        <begin position="251"/>
        <end position="271"/>
    </location>
</feature>
<dbReference type="GO" id="GO:0006325">
    <property type="term" value="P:chromatin organization"/>
    <property type="evidence" value="ECO:0007669"/>
    <property type="project" value="UniProtKB-KW"/>
</dbReference>
<dbReference type="InterPro" id="IPR012423">
    <property type="entry name" value="Eaf7/MRGBP"/>
</dbReference>
<feature type="region of interest" description="Disordered" evidence="8">
    <location>
        <begin position="1"/>
        <end position="69"/>
    </location>
</feature>
<dbReference type="STRING" id="1141098.A0A1Y2E070"/>
<feature type="compositionally biased region" description="Basic residues" evidence="8">
    <location>
        <begin position="232"/>
        <end position="242"/>
    </location>
</feature>
<keyword evidence="10" id="KW-1185">Reference proteome</keyword>
<keyword evidence="5" id="KW-0804">Transcription</keyword>
<organism evidence="9 10">
    <name type="scientific">Pseudomassariella vexata</name>
    <dbReference type="NCBI Taxonomy" id="1141098"/>
    <lineage>
        <taxon>Eukaryota</taxon>
        <taxon>Fungi</taxon>
        <taxon>Dikarya</taxon>
        <taxon>Ascomycota</taxon>
        <taxon>Pezizomycotina</taxon>
        <taxon>Sordariomycetes</taxon>
        <taxon>Xylariomycetidae</taxon>
        <taxon>Amphisphaeriales</taxon>
        <taxon>Pseudomassariaceae</taxon>
        <taxon>Pseudomassariella</taxon>
    </lineage>
</organism>
<dbReference type="Pfam" id="PF07904">
    <property type="entry name" value="Eaf7"/>
    <property type="match status" value="1"/>
</dbReference>
<evidence type="ECO:0000256" key="7">
    <source>
        <dbReference type="ARBA" id="ARBA00025178"/>
    </source>
</evidence>
<sequence length="303" mass="33274">MGPKRKTARGSLAGTSTPNKTPTPRPDDDAMDIDSPAPAETPRAADTPTAAIHNNNPTLEDVTSDPWTDDQTSSLYKGIIRYKPTGMHKHFRIIAISEHLRNHGINAHDNPHTRIPGIWKKLNALYNMDVIDERDNAVDAEDEKIWEKYKAFSLPDEEYYQDEAWRRRFHGPDSVASSPPQIDFSMGSESGRKRKRGADGSSAAGSVAKTRASTVDDTEEDIASSPVTKSARGARSRKRAAVKAKTGSTEPDSDEEEGDEDEENSEPEDAEASSTTKSSRGAAKNKGRARVQTTSTRRSRGRK</sequence>
<comment type="caution">
    <text evidence="9">The sequence shown here is derived from an EMBL/GenBank/DDBJ whole genome shotgun (WGS) entry which is preliminary data.</text>
</comment>
<evidence type="ECO:0000313" key="9">
    <source>
        <dbReference type="EMBL" id="ORY64887.1"/>
    </source>
</evidence>
<proteinExistence type="inferred from homology"/>
<keyword evidence="4" id="KW-0805">Transcription regulation</keyword>
<dbReference type="GO" id="GO:0035267">
    <property type="term" value="C:NuA4 histone acetyltransferase complex"/>
    <property type="evidence" value="ECO:0007669"/>
    <property type="project" value="TreeGrafter"/>
</dbReference>
<dbReference type="GO" id="GO:0005634">
    <property type="term" value="C:nucleus"/>
    <property type="evidence" value="ECO:0007669"/>
    <property type="project" value="UniProtKB-SubCell"/>
</dbReference>
<name>A0A1Y2E070_9PEZI</name>
<evidence type="ECO:0000256" key="8">
    <source>
        <dbReference type="SAM" id="MobiDB-lite"/>
    </source>
</evidence>
<keyword evidence="3" id="KW-0156">Chromatin regulator</keyword>
<dbReference type="AlphaFoldDB" id="A0A1Y2E070"/>
<evidence type="ECO:0000256" key="3">
    <source>
        <dbReference type="ARBA" id="ARBA00022853"/>
    </source>
</evidence>
<dbReference type="InParanoid" id="A0A1Y2E070"/>
<dbReference type="PANTHER" id="PTHR13581:SF5">
    <property type="entry name" value="MRG_MORF4L-BINDING PROTEIN"/>
    <property type="match status" value="1"/>
</dbReference>
<dbReference type="GeneID" id="63778222"/>
<evidence type="ECO:0000256" key="1">
    <source>
        <dbReference type="ARBA" id="ARBA00004123"/>
    </source>
</evidence>
<evidence type="ECO:0000256" key="2">
    <source>
        <dbReference type="ARBA" id="ARBA00007117"/>
    </source>
</evidence>
<evidence type="ECO:0000256" key="5">
    <source>
        <dbReference type="ARBA" id="ARBA00023163"/>
    </source>
</evidence>
<protein>
    <submittedName>
        <fullName evidence="9">Chromatin modification-related protein EAF7-domain-containing protein</fullName>
    </submittedName>
</protein>
<evidence type="ECO:0000256" key="4">
    <source>
        <dbReference type="ARBA" id="ARBA00023015"/>
    </source>
</evidence>
<dbReference type="GO" id="GO:0006357">
    <property type="term" value="P:regulation of transcription by RNA polymerase II"/>
    <property type="evidence" value="ECO:0007669"/>
    <property type="project" value="TreeGrafter"/>
</dbReference>
<accession>A0A1Y2E070</accession>
<feature type="compositionally biased region" description="Polar residues" evidence="8">
    <location>
        <begin position="13"/>
        <end position="22"/>
    </location>
</feature>
<evidence type="ECO:0000313" key="10">
    <source>
        <dbReference type="Proteomes" id="UP000193689"/>
    </source>
</evidence>
<dbReference type="EMBL" id="MCFJ01000006">
    <property type="protein sequence ID" value="ORY64887.1"/>
    <property type="molecule type" value="Genomic_DNA"/>
</dbReference>
<comment type="subcellular location">
    <subcellularLocation>
        <location evidence="1">Nucleus</location>
    </subcellularLocation>
</comment>
<feature type="region of interest" description="Disordered" evidence="8">
    <location>
        <begin position="171"/>
        <end position="303"/>
    </location>
</feature>
<reference evidence="9 10" key="1">
    <citation type="submission" date="2016-07" db="EMBL/GenBank/DDBJ databases">
        <title>Pervasive Adenine N6-methylation of Active Genes in Fungi.</title>
        <authorList>
            <consortium name="DOE Joint Genome Institute"/>
            <person name="Mondo S.J."/>
            <person name="Dannebaum R.O."/>
            <person name="Kuo R.C."/>
            <person name="Labutti K."/>
            <person name="Haridas S."/>
            <person name="Kuo A."/>
            <person name="Salamov A."/>
            <person name="Ahrendt S.R."/>
            <person name="Lipzen A."/>
            <person name="Sullivan W."/>
            <person name="Andreopoulos W.B."/>
            <person name="Clum A."/>
            <person name="Lindquist E."/>
            <person name="Daum C."/>
            <person name="Ramamoorthy G.K."/>
            <person name="Gryganskyi A."/>
            <person name="Culley D."/>
            <person name="Magnuson J.K."/>
            <person name="James T.Y."/>
            <person name="O'Malley M.A."/>
            <person name="Stajich J.E."/>
            <person name="Spatafora J.W."/>
            <person name="Visel A."/>
            <person name="Grigoriev I.V."/>
        </authorList>
    </citation>
    <scope>NUCLEOTIDE SEQUENCE [LARGE SCALE GENOMIC DNA]</scope>
    <source>
        <strain evidence="9 10">CBS 129021</strain>
    </source>
</reference>
<comment type="function">
    <text evidence="7">Component of the NuA4 histone acetyltransferase complex which is involved in transcriptional activation of selected genes principally by acetylation of nucleosomal histone H4 and H2A. The NuA4 complex is also involved in DNA repair.</text>
</comment>
<comment type="similarity">
    <text evidence="2">Belongs to the EAF7 family.</text>
</comment>
<dbReference type="RefSeq" id="XP_040716039.1">
    <property type="nucleotide sequence ID" value="XM_040862010.1"/>
</dbReference>
<dbReference type="PANTHER" id="PTHR13581">
    <property type="entry name" value="MRG-BINDING PROTEIN"/>
    <property type="match status" value="1"/>
</dbReference>
<dbReference type="OrthoDB" id="5595141at2759"/>
<keyword evidence="6" id="KW-0539">Nucleus</keyword>
<gene>
    <name evidence="9" type="ORF">BCR38DRAFT_457190</name>
</gene>
<evidence type="ECO:0000256" key="6">
    <source>
        <dbReference type="ARBA" id="ARBA00023242"/>
    </source>
</evidence>
<dbReference type="Proteomes" id="UP000193689">
    <property type="component" value="Unassembled WGS sequence"/>
</dbReference>